<dbReference type="Proteomes" id="UP001163835">
    <property type="component" value="Unassembled WGS sequence"/>
</dbReference>
<sequence>MDSDWNADHFGGSSNIAAGTDTQVMSMESDHWFIPQDFNQRGSAVHEQQQDVSLPEHGILEELGAPVLSAEERQAYDLQYFPLFNSSAHSILAVDSASSTPVVSPTTTYNSYTPLGSQSPAFNKAVGFDRYYTPPDAVNGIQCGPGLSHHAYQGYDGLNYPALNLGVLPEISRSNDVDRIEDQGEAAFDAYRSSPVDLPNAMTLPDILSVRAHPLERIERGPNHNILVPYRSSGLTSVASLDLGFSYIPSQYRDHTSYPCAPQNQNRISVAMASTSTATQLSQMSQLSAIPRFRSLAHHLDQPQNEGFFHRSGARNVGSYPTPTPATVGRIGIPQQPPKRVHSTLDDDYEDIAVQPVGPSKRTKFNNGVSNPSSGGAHLETKRRKLQPPKALQAVQPILASAICRILDEHGRECGTSLTPENVNGHIQGHVDRSKPVPAKGKQTTSAHREKLRLACAWNMGEEGQQVISCPTIVVDHRGLKRHFHTHHKIKVLCPVPGCTRGPMARGRPEQVKKHMELAHDIRFLEGKHRPKPDAEEYTWEEVSCLAGEAQLELLGLFIIMTIFSPCAAELLAKIPYTITFPTRSVFEEENVTNGGNRVNTQRSRI</sequence>
<name>A0ACC1U8T6_9AGAR</name>
<proteinExistence type="predicted"/>
<comment type="caution">
    <text evidence="1">The sequence shown here is derived from an EMBL/GenBank/DDBJ whole genome shotgun (WGS) entry which is preliminary data.</text>
</comment>
<evidence type="ECO:0000313" key="1">
    <source>
        <dbReference type="EMBL" id="KAJ3813437.1"/>
    </source>
</evidence>
<reference evidence="1" key="1">
    <citation type="submission" date="2022-09" db="EMBL/GenBank/DDBJ databases">
        <title>A Global Phylogenomic Analysis of the Shiitake Genus Lentinula.</title>
        <authorList>
            <consortium name="DOE Joint Genome Institute"/>
            <person name="Sierra-Patev S."/>
            <person name="Min B."/>
            <person name="Naranjo-Ortiz M."/>
            <person name="Looney B."/>
            <person name="Konkel Z."/>
            <person name="Slot J.C."/>
            <person name="Sakamoto Y."/>
            <person name="Steenwyk J.L."/>
            <person name="Rokas A."/>
            <person name="Carro J."/>
            <person name="Camarero S."/>
            <person name="Ferreira P."/>
            <person name="Molpeceres G."/>
            <person name="Ruiz-Duenas F.J."/>
            <person name="Serrano A."/>
            <person name="Henrissat B."/>
            <person name="Drula E."/>
            <person name="Hughes K.W."/>
            <person name="Mata J.L."/>
            <person name="Ishikawa N.K."/>
            <person name="Vargas-Isla R."/>
            <person name="Ushijima S."/>
            <person name="Smith C.A."/>
            <person name="Ahrendt S."/>
            <person name="Andreopoulos W."/>
            <person name="He G."/>
            <person name="Labutti K."/>
            <person name="Lipzen A."/>
            <person name="Ng V."/>
            <person name="Riley R."/>
            <person name="Sandor L."/>
            <person name="Barry K."/>
            <person name="Martinez A.T."/>
            <person name="Xiao Y."/>
            <person name="Gibbons J.G."/>
            <person name="Terashima K."/>
            <person name="Grigoriev I.V."/>
            <person name="Hibbett D.S."/>
        </authorList>
    </citation>
    <scope>NUCLEOTIDE SEQUENCE</scope>
    <source>
        <strain evidence="1">TMI1499</strain>
    </source>
</reference>
<keyword evidence="2" id="KW-1185">Reference proteome</keyword>
<accession>A0ACC1U8T6</accession>
<gene>
    <name evidence="1" type="ORF">F5876DRAFT_63159</name>
</gene>
<protein>
    <submittedName>
        <fullName evidence="1">Uncharacterized protein</fullName>
    </submittedName>
</protein>
<evidence type="ECO:0000313" key="2">
    <source>
        <dbReference type="Proteomes" id="UP001163835"/>
    </source>
</evidence>
<dbReference type="EMBL" id="MU794993">
    <property type="protein sequence ID" value="KAJ3813437.1"/>
    <property type="molecule type" value="Genomic_DNA"/>
</dbReference>
<organism evidence="1 2">
    <name type="scientific">Lentinula aff. lateritia</name>
    <dbReference type="NCBI Taxonomy" id="2804960"/>
    <lineage>
        <taxon>Eukaryota</taxon>
        <taxon>Fungi</taxon>
        <taxon>Dikarya</taxon>
        <taxon>Basidiomycota</taxon>
        <taxon>Agaricomycotina</taxon>
        <taxon>Agaricomycetes</taxon>
        <taxon>Agaricomycetidae</taxon>
        <taxon>Agaricales</taxon>
        <taxon>Marasmiineae</taxon>
        <taxon>Omphalotaceae</taxon>
        <taxon>Lentinula</taxon>
    </lineage>
</organism>